<feature type="domain" description="Effector-associated" evidence="2">
    <location>
        <begin position="16"/>
        <end position="95"/>
    </location>
</feature>
<evidence type="ECO:0000259" key="2">
    <source>
        <dbReference type="Pfam" id="PF19956"/>
    </source>
</evidence>
<dbReference type="Proteomes" id="UP001501842">
    <property type="component" value="Unassembled WGS sequence"/>
</dbReference>
<dbReference type="InterPro" id="IPR045450">
    <property type="entry name" value="VMAP_C"/>
</dbReference>
<sequence>MPSWLDHSEAHRLVLAFLQIGAMRKRRTRDLFLATLNRQLGHVLPVSRHDEDMFDMYEIVDACLAYPGAVHALLAIVEKFHEGSRSVKAVRELVEELLPEPLLEPSERRDLYQLARVLESGALGPDDLAMLPLFYREAVGEFGPPLDRVVHSIRDVLAHLEEVPARADDTVPLLWFTGLLAGRAQQDTAAALHSWNERLALRLGMEIPRLSAVPSGRAEEECAYLIIECRPDGADPNGYITSAWLQFSYEQGISLLREDSPRYLHELPELLESLLVQNPQVVNRHVDELTIEFVLPRDLLGLPFDQYQYAPSRFPRRLGLDHPVVVRSLERMRDQQLRRACQRKWNWFRQNSEDAVVTWVVRPDQYGLEQLYALLSEHSQTCLAMSHPPREGPDPVDELHVCLQAGTPIVLWCRVETAPEDFVPGLRELLATDLMSLPRKIQDLRRHAAQLADATHLGNHLTLLFEDADRLPEPYIRFRSPN</sequence>
<accession>A0ABN3UBN3</accession>
<organism evidence="4 5">
    <name type="scientific">Actinocorallia aurantiaca</name>
    <dbReference type="NCBI Taxonomy" id="46204"/>
    <lineage>
        <taxon>Bacteria</taxon>
        <taxon>Bacillati</taxon>
        <taxon>Actinomycetota</taxon>
        <taxon>Actinomycetes</taxon>
        <taxon>Streptosporangiales</taxon>
        <taxon>Thermomonosporaceae</taxon>
        <taxon>Actinocorallia</taxon>
    </lineage>
</organism>
<dbReference type="Pfam" id="PF19956">
    <property type="entry name" value="EAD2"/>
    <property type="match status" value="1"/>
</dbReference>
<comment type="caution">
    <text evidence="4">The sequence shown here is derived from an EMBL/GenBank/DDBJ whole genome shotgun (WGS) entry which is preliminary data.</text>
</comment>
<evidence type="ECO:0000259" key="3">
    <source>
        <dbReference type="Pfam" id="PF20028"/>
    </source>
</evidence>
<reference evidence="4 5" key="1">
    <citation type="journal article" date="2019" name="Int. J. Syst. Evol. Microbiol.">
        <title>The Global Catalogue of Microorganisms (GCM) 10K type strain sequencing project: providing services to taxonomists for standard genome sequencing and annotation.</title>
        <authorList>
            <consortium name="The Broad Institute Genomics Platform"/>
            <consortium name="The Broad Institute Genome Sequencing Center for Infectious Disease"/>
            <person name="Wu L."/>
            <person name="Ma J."/>
        </authorList>
    </citation>
    <scope>NUCLEOTIDE SEQUENCE [LARGE SCALE GENOMIC DNA]</scope>
    <source>
        <strain evidence="4 5">JCM 8201</strain>
    </source>
</reference>
<evidence type="ECO:0000313" key="4">
    <source>
        <dbReference type="EMBL" id="GAA2729392.1"/>
    </source>
</evidence>
<dbReference type="Pfam" id="PF20028">
    <property type="entry name" value="VMAP-C"/>
    <property type="match status" value="1"/>
</dbReference>
<dbReference type="EMBL" id="BAAATZ010000015">
    <property type="protein sequence ID" value="GAA2729392.1"/>
    <property type="molecule type" value="Genomic_DNA"/>
</dbReference>
<gene>
    <name evidence="4" type="ORF">GCM10010439_39800</name>
</gene>
<feature type="domain" description="vWA-MoxR associated protein C-terminal" evidence="3">
    <location>
        <begin position="239"/>
        <end position="468"/>
    </location>
</feature>
<dbReference type="InterPro" id="IPR045431">
    <property type="entry name" value="EAD2"/>
</dbReference>
<keyword evidence="5" id="KW-1185">Reference proteome</keyword>
<dbReference type="Pfam" id="PF19916">
    <property type="entry name" value="VMAP-M0"/>
    <property type="match status" value="1"/>
</dbReference>
<evidence type="ECO:0000259" key="1">
    <source>
        <dbReference type="Pfam" id="PF19916"/>
    </source>
</evidence>
<proteinExistence type="predicted"/>
<evidence type="ECO:0000313" key="5">
    <source>
        <dbReference type="Proteomes" id="UP001501842"/>
    </source>
</evidence>
<feature type="domain" description="vWA-MoxR associated protein middle region 0" evidence="1">
    <location>
        <begin position="109"/>
        <end position="206"/>
    </location>
</feature>
<dbReference type="RefSeq" id="WP_344452034.1">
    <property type="nucleotide sequence ID" value="NZ_BAAATZ010000015.1"/>
</dbReference>
<dbReference type="InterPro" id="IPR045555">
    <property type="entry name" value="VMAP-M0"/>
</dbReference>
<name>A0ABN3UBN3_9ACTN</name>
<protein>
    <submittedName>
        <fullName evidence="4">Uncharacterized protein</fullName>
    </submittedName>
</protein>